<protein>
    <submittedName>
        <fullName evidence="2">Tetratricopeptide repeat protein</fullName>
    </submittedName>
</protein>
<dbReference type="InterPro" id="IPR050767">
    <property type="entry name" value="Sel1_AlgK"/>
</dbReference>
<gene>
    <name evidence="2" type="ORF">ACFFJP_04560</name>
</gene>
<comment type="caution">
    <text evidence="2">The sequence shown here is derived from an EMBL/GenBank/DDBJ whole genome shotgun (WGS) entry which is preliminary data.</text>
</comment>
<dbReference type="SMART" id="SM00671">
    <property type="entry name" value="SEL1"/>
    <property type="match status" value="3"/>
</dbReference>
<evidence type="ECO:0000313" key="3">
    <source>
        <dbReference type="Proteomes" id="UP001589813"/>
    </source>
</evidence>
<evidence type="ECO:0000256" key="1">
    <source>
        <dbReference type="SAM" id="SignalP"/>
    </source>
</evidence>
<organism evidence="2 3">
    <name type="scientific">Rheinheimera tilapiae</name>
    <dbReference type="NCBI Taxonomy" id="875043"/>
    <lineage>
        <taxon>Bacteria</taxon>
        <taxon>Pseudomonadati</taxon>
        <taxon>Pseudomonadota</taxon>
        <taxon>Gammaproteobacteria</taxon>
        <taxon>Chromatiales</taxon>
        <taxon>Chromatiaceae</taxon>
        <taxon>Rheinheimera</taxon>
    </lineage>
</organism>
<dbReference type="Proteomes" id="UP001589813">
    <property type="component" value="Unassembled WGS sequence"/>
</dbReference>
<name>A0ABV6BC16_9GAMM</name>
<dbReference type="InterPro" id="IPR006597">
    <property type="entry name" value="Sel1-like"/>
</dbReference>
<dbReference type="InterPro" id="IPR011990">
    <property type="entry name" value="TPR-like_helical_dom_sf"/>
</dbReference>
<keyword evidence="1" id="KW-0732">Signal</keyword>
<dbReference type="PANTHER" id="PTHR11102">
    <property type="entry name" value="SEL-1-LIKE PROTEIN"/>
    <property type="match status" value="1"/>
</dbReference>
<evidence type="ECO:0000313" key="2">
    <source>
        <dbReference type="EMBL" id="MFC0047563.1"/>
    </source>
</evidence>
<reference evidence="2 3" key="1">
    <citation type="submission" date="2024-09" db="EMBL/GenBank/DDBJ databases">
        <authorList>
            <person name="Sun Q."/>
            <person name="Mori K."/>
        </authorList>
    </citation>
    <scope>NUCLEOTIDE SEQUENCE [LARGE SCALE GENOMIC DNA]</scope>
    <source>
        <strain evidence="2 3">KCTC 23315</strain>
    </source>
</reference>
<feature type="chain" id="PRO_5046083808" evidence="1">
    <location>
        <begin position="25"/>
        <end position="212"/>
    </location>
</feature>
<accession>A0ABV6BC16</accession>
<proteinExistence type="predicted"/>
<dbReference type="RefSeq" id="WP_377240963.1">
    <property type="nucleotide sequence ID" value="NZ_JBHLXP010000001.1"/>
</dbReference>
<dbReference type="Gene3D" id="1.25.40.10">
    <property type="entry name" value="Tetratricopeptide repeat domain"/>
    <property type="match status" value="1"/>
</dbReference>
<dbReference type="PANTHER" id="PTHR11102:SF160">
    <property type="entry name" value="ERAD-ASSOCIATED E3 UBIQUITIN-PROTEIN LIGASE COMPONENT HRD3"/>
    <property type="match status" value="1"/>
</dbReference>
<dbReference type="SUPFAM" id="SSF81901">
    <property type="entry name" value="HCP-like"/>
    <property type="match status" value="1"/>
</dbReference>
<sequence>MKKFVWSSCATILSVALIATPATAQEALTELGVVQLYTQDELLEMIRANTHLKRVQADECQLVKDIEARADIMKLPAYQFLFGDMLAFGICVPKNAERGWDLMLASALQGLPEGLEQVGRYYQQGKLVQKDLAKAQLYLYQAGAMGNLNAQVRLAELFLANQGSPTDYETVYRWLHHSITADKDMHARIDRALKGLAARMPEGVVTRAKKPL</sequence>
<feature type="signal peptide" evidence="1">
    <location>
        <begin position="1"/>
        <end position="24"/>
    </location>
</feature>
<dbReference type="EMBL" id="JBHLXP010000001">
    <property type="protein sequence ID" value="MFC0047563.1"/>
    <property type="molecule type" value="Genomic_DNA"/>
</dbReference>
<keyword evidence="3" id="KW-1185">Reference proteome</keyword>